<proteinExistence type="predicted"/>
<evidence type="ECO:0000313" key="1">
    <source>
        <dbReference type="EMBL" id="KAJ8624321.1"/>
    </source>
</evidence>
<evidence type="ECO:0000313" key="2">
    <source>
        <dbReference type="Proteomes" id="UP001234297"/>
    </source>
</evidence>
<dbReference type="Proteomes" id="UP001234297">
    <property type="component" value="Chromosome 11"/>
</dbReference>
<reference evidence="1 2" key="1">
    <citation type="journal article" date="2022" name="Hortic Res">
        <title>A haplotype resolved chromosomal level avocado genome allows analysis of novel avocado genes.</title>
        <authorList>
            <person name="Nath O."/>
            <person name="Fletcher S.J."/>
            <person name="Hayward A."/>
            <person name="Shaw L.M."/>
            <person name="Masouleh A.K."/>
            <person name="Furtado A."/>
            <person name="Henry R.J."/>
            <person name="Mitter N."/>
        </authorList>
    </citation>
    <scope>NUCLEOTIDE SEQUENCE [LARGE SCALE GENOMIC DNA]</scope>
    <source>
        <strain evidence="2">cv. Hass</strain>
    </source>
</reference>
<sequence>MTPTTEPQTQSNPRRRLLLFPAPFHGHINPMLHLATFLHAKGFSITIFHTNHPTSPNPTDHANFTFVPISDGLTHENFSANDMLEVVAVLNTNCRGPFHDRVAEIMSEKADERFSCMITDVLFPFTQDVAAHFKIPRILLRSSGAAATIAIYSLGLLGAKGYFQIQDGEAPVHELPPLRVKDLPVPSWTINSDTFLQLGRDIYNATISSSGIIYNTLEDLEGAELAKLNHDSPIPLFAIGPLYKQSVGLALGSWKQDHSSMVWLDKQAPGSVIYVSLGSIAAIDKTQFVEMAWGLANSNIHFLWVVRPGSVHGSERVELPEGFEDKTSGRGLVLKWVPQIEVLAHPAVGGFWTHCGWNSTMESVGEGVPMLCWPCFWDQKVNARYVTHVWEVGVELDSVLERGEVERAIKLLMVDEEGAEIRKKAKELKESTELAGREGGSSFTALYSLIELIRST</sequence>
<dbReference type="EMBL" id="CM056819">
    <property type="protein sequence ID" value="KAJ8624321.1"/>
    <property type="molecule type" value="Genomic_DNA"/>
</dbReference>
<name>A0ACC2KTX3_PERAE</name>
<gene>
    <name evidence="1" type="ORF">MRB53_032851</name>
</gene>
<comment type="caution">
    <text evidence="1">The sequence shown here is derived from an EMBL/GenBank/DDBJ whole genome shotgun (WGS) entry which is preliminary data.</text>
</comment>
<accession>A0ACC2KTX3</accession>
<organism evidence="1 2">
    <name type="scientific">Persea americana</name>
    <name type="common">Avocado</name>
    <dbReference type="NCBI Taxonomy" id="3435"/>
    <lineage>
        <taxon>Eukaryota</taxon>
        <taxon>Viridiplantae</taxon>
        <taxon>Streptophyta</taxon>
        <taxon>Embryophyta</taxon>
        <taxon>Tracheophyta</taxon>
        <taxon>Spermatophyta</taxon>
        <taxon>Magnoliopsida</taxon>
        <taxon>Magnoliidae</taxon>
        <taxon>Laurales</taxon>
        <taxon>Lauraceae</taxon>
        <taxon>Persea</taxon>
    </lineage>
</organism>
<protein>
    <submittedName>
        <fullName evidence="1">Uncharacterized protein</fullName>
    </submittedName>
</protein>
<keyword evidence="2" id="KW-1185">Reference proteome</keyword>